<reference evidence="1 2" key="1">
    <citation type="submission" date="2020-11" db="EMBL/GenBank/DDBJ databases">
        <title>Pedobacter endophytica, an endophytic bacteria isolated form Carex pumila.</title>
        <authorList>
            <person name="Peng Y."/>
            <person name="Jiang L."/>
            <person name="Lee J."/>
        </authorList>
    </citation>
    <scope>NUCLEOTIDE SEQUENCE [LARGE SCALE GENOMIC DNA]</scope>
    <source>
        <strain evidence="1 2">JBR3-12</strain>
    </source>
</reference>
<dbReference type="EMBL" id="CP064939">
    <property type="protein sequence ID" value="QPH39435.1"/>
    <property type="molecule type" value="Genomic_DNA"/>
</dbReference>
<organism evidence="1 2">
    <name type="scientific">Pedobacter endophyticus</name>
    <dbReference type="NCBI Taxonomy" id="2789740"/>
    <lineage>
        <taxon>Bacteria</taxon>
        <taxon>Pseudomonadati</taxon>
        <taxon>Bacteroidota</taxon>
        <taxon>Sphingobacteriia</taxon>
        <taxon>Sphingobacteriales</taxon>
        <taxon>Sphingobacteriaceae</taxon>
        <taxon>Pedobacter</taxon>
    </lineage>
</organism>
<dbReference type="AlphaFoldDB" id="A0A7S9KYY9"/>
<gene>
    <name evidence="1" type="ORF">IZT61_20725</name>
</gene>
<dbReference type="RefSeq" id="WP_196098902.1">
    <property type="nucleotide sequence ID" value="NZ_CP064939.1"/>
</dbReference>
<keyword evidence="2" id="KW-1185">Reference proteome</keyword>
<dbReference type="KEGG" id="pex:IZT61_20725"/>
<accession>A0A7S9KYY9</accession>
<proteinExistence type="predicted"/>
<sequence length="114" mass="14100">MKIIENGIFETARHQNDFSQANMNDELLCDVRIKEPLEKYLLLTMFPNRFENENLLNIYYNRFYWFNKFRNDYIYYYGDDNLNLEQQRFKILEEGDRFSDIDWNIIESIQNQNT</sequence>
<name>A0A7S9KYY9_9SPHI</name>
<dbReference type="Proteomes" id="UP000594759">
    <property type="component" value="Chromosome"/>
</dbReference>
<evidence type="ECO:0000313" key="2">
    <source>
        <dbReference type="Proteomes" id="UP000594759"/>
    </source>
</evidence>
<protein>
    <submittedName>
        <fullName evidence="1">Uncharacterized protein</fullName>
    </submittedName>
</protein>
<evidence type="ECO:0000313" key="1">
    <source>
        <dbReference type="EMBL" id="QPH39435.1"/>
    </source>
</evidence>